<gene>
    <name evidence="9" type="primary">eda</name>
    <name evidence="9" type="ORF">CPRO_09660</name>
    <name evidence="10" type="ORF">SAMN02745151_00517</name>
</gene>
<dbReference type="PROSITE" id="PS00159">
    <property type="entry name" value="ALDOLASE_KDPG_KHG_1"/>
    <property type="match status" value="1"/>
</dbReference>
<dbReference type="PROSITE" id="PS00160">
    <property type="entry name" value="ALDOLASE_KDPG_KHG_2"/>
    <property type="match status" value="1"/>
</dbReference>
<protein>
    <recommendedName>
        <fullName evidence="5">2-dehydro-3-deoxy-phosphogluconate aldolase</fullName>
        <ecNumber evidence="5">4.1.2.14</ecNumber>
    </recommendedName>
</protein>
<evidence type="ECO:0000256" key="2">
    <source>
        <dbReference type="ARBA" id="ARBA00004736"/>
    </source>
</evidence>
<evidence type="ECO:0000256" key="1">
    <source>
        <dbReference type="ARBA" id="ARBA00000654"/>
    </source>
</evidence>
<dbReference type="PANTHER" id="PTHR30246:SF1">
    <property type="entry name" value="2-DEHYDRO-3-DEOXY-6-PHOSPHOGALACTONATE ALDOLASE-RELATED"/>
    <property type="match status" value="1"/>
</dbReference>
<dbReference type="InterPro" id="IPR029068">
    <property type="entry name" value="Glyas_Bleomycin-R_OHBP_Dase"/>
</dbReference>
<evidence type="ECO:0000313" key="12">
    <source>
        <dbReference type="Proteomes" id="UP000184204"/>
    </source>
</evidence>
<keyword evidence="6" id="KW-0456">Lyase</keyword>
<sequence length="319" mass="34462">MNEILESISKFKVVPVVVLEDAKDAIPLGRALSNGGLKCAEITFRTEAAEESIRLMSNHFPDMLIGAGTVLTTEQVDKAVAAGAKFIVSPGLNPKVVQYCIDKDIVIVPGVTNPSGIEQALELGLEVVKFFPAEANGGLNAIKAMAGPFPKLKFMPTGGISENNIGEYLSFSKIVACGGTWMVKESLIKNGEYEKIEELTREAIKTVFGFQLKHVGVNCEDEGEANASADKISDLFGFQKRAGNSSIFTDDGIEFMKAPYLGKKGHIAIGTNDVLGAMKYLESLGVTFNKDSEKYKNDKLIAVYLEEEISGFAIHLVQN</sequence>
<dbReference type="GO" id="GO:0008675">
    <property type="term" value="F:2-dehydro-3-deoxy-phosphogluconate aldolase activity"/>
    <property type="evidence" value="ECO:0007669"/>
    <property type="project" value="UniProtKB-EC"/>
</dbReference>
<accession>A0A0X8VAP7</accession>
<dbReference type="KEGG" id="cpro:CPRO_09660"/>
<reference evidence="10" key="3">
    <citation type="submission" date="2016-11" db="EMBL/GenBank/DDBJ databases">
        <authorList>
            <person name="Varghese N."/>
            <person name="Submissions S."/>
        </authorList>
    </citation>
    <scope>NUCLEOTIDE SEQUENCE</scope>
    <source>
        <strain evidence="10">DSM 1682</strain>
    </source>
</reference>
<dbReference type="InterPro" id="IPR031338">
    <property type="entry name" value="KDPG/KHG_AS_2"/>
</dbReference>
<evidence type="ECO:0000313" key="11">
    <source>
        <dbReference type="Proteomes" id="UP000068026"/>
    </source>
</evidence>
<evidence type="ECO:0000256" key="6">
    <source>
        <dbReference type="ARBA" id="ARBA00023239"/>
    </source>
</evidence>
<dbReference type="SUPFAM" id="SSF51569">
    <property type="entry name" value="Aldolase"/>
    <property type="match status" value="1"/>
</dbReference>
<dbReference type="InterPro" id="IPR013785">
    <property type="entry name" value="Aldolase_TIM"/>
</dbReference>
<dbReference type="InterPro" id="IPR000887">
    <property type="entry name" value="Aldlse_KDPG_KHG"/>
</dbReference>
<evidence type="ECO:0000313" key="9">
    <source>
        <dbReference type="EMBL" id="AMJ40564.1"/>
    </source>
</evidence>
<dbReference type="InterPro" id="IPR031337">
    <property type="entry name" value="KDPG/KHG_AS_1"/>
</dbReference>
<name>A0A0X8VAP7_ANAPI</name>
<organism evidence="10 12">
    <name type="scientific">Anaerotignum propionicum DSM 1682</name>
    <dbReference type="NCBI Taxonomy" id="991789"/>
    <lineage>
        <taxon>Bacteria</taxon>
        <taxon>Bacillati</taxon>
        <taxon>Bacillota</taxon>
        <taxon>Clostridia</taxon>
        <taxon>Lachnospirales</taxon>
        <taxon>Anaerotignaceae</taxon>
        <taxon>Anaerotignum</taxon>
    </lineage>
</organism>
<proteinExistence type="inferred from homology"/>
<evidence type="ECO:0000256" key="5">
    <source>
        <dbReference type="ARBA" id="ARBA00013063"/>
    </source>
</evidence>
<reference evidence="11" key="2">
    <citation type="submission" date="2016-01" db="EMBL/GenBank/DDBJ databases">
        <authorList>
            <person name="Poehlein A."/>
            <person name="Schlien K."/>
            <person name="Gottschalk G."/>
            <person name="Buckel W."/>
            <person name="Daniel R."/>
        </authorList>
    </citation>
    <scope>NUCLEOTIDE SEQUENCE [LARGE SCALE GENOMIC DNA]</scope>
    <source>
        <strain evidence="11">X2</strain>
    </source>
</reference>
<comment type="subunit">
    <text evidence="4">Homotrimer.</text>
</comment>
<dbReference type="RefSeq" id="WP_066048447.1">
    <property type="nucleotide sequence ID" value="NZ_CP014223.1"/>
</dbReference>
<evidence type="ECO:0000256" key="3">
    <source>
        <dbReference type="ARBA" id="ARBA00006906"/>
    </source>
</evidence>
<reference evidence="12" key="4">
    <citation type="submission" date="2016-11" db="EMBL/GenBank/DDBJ databases">
        <authorList>
            <person name="Jaros S."/>
            <person name="Januszkiewicz K."/>
            <person name="Wedrychowicz H."/>
        </authorList>
    </citation>
    <scope>NUCLEOTIDE SEQUENCE [LARGE SCALE GENOMIC DNA]</scope>
    <source>
        <strain evidence="12">DSM 1682</strain>
    </source>
</reference>
<evidence type="ECO:0000256" key="7">
    <source>
        <dbReference type="ARBA" id="ARBA00023270"/>
    </source>
</evidence>
<dbReference type="OrthoDB" id="9802667at2"/>
<comment type="pathway">
    <text evidence="2">Carbohydrate acid metabolism; 2-dehydro-3-deoxy-D-gluconate degradation; D-glyceraldehyde 3-phosphate and pyruvate from 2-dehydro-3-deoxy-D-gluconate: step 2/2.</text>
</comment>
<evidence type="ECO:0000256" key="4">
    <source>
        <dbReference type="ARBA" id="ARBA00011233"/>
    </source>
</evidence>
<reference evidence="9 11" key="1">
    <citation type="journal article" date="2016" name="Genome Announc.">
        <title>Complete Genome Sequence of the Amino Acid-Fermenting Clostridium propionicum X2 (DSM 1682).</title>
        <authorList>
            <person name="Poehlein A."/>
            <person name="Schlien K."/>
            <person name="Chowdhury N.P."/>
            <person name="Gottschalk G."/>
            <person name="Buckel W."/>
            <person name="Daniel R."/>
        </authorList>
    </citation>
    <scope>NUCLEOTIDE SEQUENCE [LARGE SCALE GENOMIC DNA]</scope>
    <source>
        <strain evidence="9 11">X2</strain>
    </source>
</reference>
<comment type="similarity">
    <text evidence="3">Belongs to the KHG/KDPG aldolase family.</text>
</comment>
<dbReference type="CDD" id="cd00452">
    <property type="entry name" value="KDPG_aldolase"/>
    <property type="match status" value="1"/>
</dbReference>
<evidence type="ECO:0000313" key="10">
    <source>
        <dbReference type="EMBL" id="SHE38782.1"/>
    </source>
</evidence>
<evidence type="ECO:0000256" key="8">
    <source>
        <dbReference type="ARBA" id="ARBA00023277"/>
    </source>
</evidence>
<dbReference type="Proteomes" id="UP000184204">
    <property type="component" value="Unassembled WGS sequence"/>
</dbReference>
<dbReference type="SUPFAM" id="SSF54593">
    <property type="entry name" value="Glyoxalase/Bleomycin resistance protein/Dihydroxybiphenyl dioxygenase"/>
    <property type="match status" value="1"/>
</dbReference>
<keyword evidence="8" id="KW-0119">Carbohydrate metabolism</keyword>
<dbReference type="NCBIfam" id="TIGR01182">
    <property type="entry name" value="eda"/>
    <property type="match status" value="1"/>
</dbReference>
<dbReference type="Pfam" id="PF01081">
    <property type="entry name" value="Aldolase"/>
    <property type="match status" value="1"/>
</dbReference>
<keyword evidence="11" id="KW-1185">Reference proteome</keyword>
<dbReference type="NCBIfam" id="NF004325">
    <property type="entry name" value="PRK05718.1"/>
    <property type="match status" value="1"/>
</dbReference>
<comment type="catalytic activity">
    <reaction evidence="1">
        <text>2-dehydro-3-deoxy-6-phospho-D-gluconate = D-glyceraldehyde 3-phosphate + pyruvate</text>
        <dbReference type="Rhea" id="RHEA:17089"/>
        <dbReference type="ChEBI" id="CHEBI:15361"/>
        <dbReference type="ChEBI" id="CHEBI:57569"/>
        <dbReference type="ChEBI" id="CHEBI:59776"/>
        <dbReference type="EC" id="4.1.2.14"/>
    </reaction>
</comment>
<dbReference type="Gene3D" id="3.20.20.70">
    <property type="entry name" value="Aldolase class I"/>
    <property type="match status" value="1"/>
</dbReference>
<keyword evidence="7" id="KW-0704">Schiff base</keyword>
<dbReference type="AlphaFoldDB" id="A0A0X8VAP7"/>
<dbReference type="EMBL" id="CP014223">
    <property type="protein sequence ID" value="AMJ40564.1"/>
    <property type="molecule type" value="Genomic_DNA"/>
</dbReference>
<dbReference type="EC" id="4.1.2.14" evidence="5"/>
<dbReference type="EMBL" id="FQUA01000002">
    <property type="protein sequence ID" value="SHE38782.1"/>
    <property type="molecule type" value="Genomic_DNA"/>
</dbReference>
<dbReference type="Proteomes" id="UP000068026">
    <property type="component" value="Chromosome"/>
</dbReference>
<dbReference type="PANTHER" id="PTHR30246">
    <property type="entry name" value="2-KETO-3-DEOXY-6-PHOSPHOGLUCONATE ALDOLASE"/>
    <property type="match status" value="1"/>
</dbReference>